<dbReference type="NCBIfam" id="NF005119">
    <property type="entry name" value="PRK06552.1"/>
    <property type="match status" value="1"/>
</dbReference>
<keyword evidence="5" id="KW-0119">Carbohydrate metabolism</keyword>
<dbReference type="NCBIfam" id="TIGR01182">
    <property type="entry name" value="eda"/>
    <property type="match status" value="1"/>
</dbReference>
<accession>A0ABW3RZK7</accession>
<reference evidence="7" key="1">
    <citation type="journal article" date="2019" name="Int. J. Syst. Evol. Microbiol.">
        <title>The Global Catalogue of Microorganisms (GCM) 10K type strain sequencing project: providing services to taxonomists for standard genome sequencing and annotation.</title>
        <authorList>
            <consortium name="The Broad Institute Genomics Platform"/>
            <consortium name="The Broad Institute Genome Sequencing Center for Infectious Disease"/>
            <person name="Wu L."/>
            <person name="Ma J."/>
        </authorList>
    </citation>
    <scope>NUCLEOTIDE SEQUENCE [LARGE SCALE GENOMIC DNA]</scope>
    <source>
        <strain evidence="7">CCUG 59189</strain>
    </source>
</reference>
<organism evidence="6 7">
    <name type="scientific">Paenibacillus puldeungensis</name>
    <dbReference type="NCBI Taxonomy" id="696536"/>
    <lineage>
        <taxon>Bacteria</taxon>
        <taxon>Bacillati</taxon>
        <taxon>Bacillota</taxon>
        <taxon>Bacilli</taxon>
        <taxon>Bacillales</taxon>
        <taxon>Paenibacillaceae</taxon>
        <taxon>Paenibacillus</taxon>
    </lineage>
</organism>
<evidence type="ECO:0000256" key="5">
    <source>
        <dbReference type="ARBA" id="ARBA00023277"/>
    </source>
</evidence>
<evidence type="ECO:0000256" key="1">
    <source>
        <dbReference type="ARBA" id="ARBA00004761"/>
    </source>
</evidence>
<comment type="pathway">
    <text evidence="1">Carbohydrate acid metabolism.</text>
</comment>
<keyword evidence="4" id="KW-0456">Lyase</keyword>
<comment type="subunit">
    <text evidence="3">Homotrimer.</text>
</comment>
<dbReference type="CDD" id="cd00452">
    <property type="entry name" value="KDPG_aldolase"/>
    <property type="match status" value="1"/>
</dbReference>
<dbReference type="Gene3D" id="3.20.20.70">
    <property type="entry name" value="Aldolase class I"/>
    <property type="match status" value="1"/>
</dbReference>
<evidence type="ECO:0000256" key="2">
    <source>
        <dbReference type="ARBA" id="ARBA00006906"/>
    </source>
</evidence>
<comment type="caution">
    <text evidence="6">The sequence shown here is derived from an EMBL/GenBank/DDBJ whole genome shotgun (WGS) entry which is preliminary data.</text>
</comment>
<evidence type="ECO:0000256" key="4">
    <source>
        <dbReference type="ARBA" id="ARBA00023239"/>
    </source>
</evidence>
<evidence type="ECO:0000313" key="6">
    <source>
        <dbReference type="EMBL" id="MFD1177648.1"/>
    </source>
</evidence>
<dbReference type="InterPro" id="IPR000887">
    <property type="entry name" value="Aldlse_KDPG_KHG"/>
</dbReference>
<dbReference type="PANTHER" id="PTHR30246:SF1">
    <property type="entry name" value="2-DEHYDRO-3-DEOXY-6-PHOSPHOGALACTONATE ALDOLASE-RELATED"/>
    <property type="match status" value="1"/>
</dbReference>
<dbReference type="Proteomes" id="UP001597262">
    <property type="component" value="Unassembled WGS sequence"/>
</dbReference>
<gene>
    <name evidence="6" type="ORF">ACFQ3W_15250</name>
</gene>
<dbReference type="SUPFAM" id="SSF51569">
    <property type="entry name" value="Aldolase"/>
    <property type="match status" value="1"/>
</dbReference>
<dbReference type="RefSeq" id="WP_379320113.1">
    <property type="nucleotide sequence ID" value="NZ_JBHTLM010000010.1"/>
</dbReference>
<dbReference type="InterPro" id="IPR013785">
    <property type="entry name" value="Aldolase_TIM"/>
</dbReference>
<dbReference type="Pfam" id="PF01081">
    <property type="entry name" value="Aldolase"/>
    <property type="match status" value="1"/>
</dbReference>
<evidence type="ECO:0000256" key="3">
    <source>
        <dbReference type="ARBA" id="ARBA00011233"/>
    </source>
</evidence>
<sequence>MKKLQVLTKIKECGVVAVIRADAKEEAVKISEACVKGGIQGIEVAFTVPNADQVIRELTSLYQNHPSVVIGAGTVLDAATARIAILAGAEFVVSPVFDEQTARLCNLYQIPYMPGCMTITEMKQALEAGVDIVKLFPGSAAGPDFVKAVKAPLPQVNLMPTGGVSLDNIAKWIENGCVAVGIGGNLMSPAKTGDFDRITESAQQYVEKVREARGQLVASSTYTGSMQRG</sequence>
<proteinExistence type="inferred from homology"/>
<comment type="similarity">
    <text evidence="2">Belongs to the KHG/KDPG aldolase family.</text>
</comment>
<name>A0ABW3RZK7_9BACL</name>
<protein>
    <submittedName>
        <fullName evidence="6">Bifunctional 4-hydroxy-2-oxoglutarate aldolase/2-dehydro-3-deoxy-phosphogluconate aldolase</fullName>
    </submittedName>
</protein>
<dbReference type="EMBL" id="JBHTLM010000010">
    <property type="protein sequence ID" value="MFD1177648.1"/>
    <property type="molecule type" value="Genomic_DNA"/>
</dbReference>
<keyword evidence="7" id="KW-1185">Reference proteome</keyword>
<dbReference type="PANTHER" id="PTHR30246">
    <property type="entry name" value="2-KETO-3-DEOXY-6-PHOSPHOGLUCONATE ALDOLASE"/>
    <property type="match status" value="1"/>
</dbReference>
<evidence type="ECO:0000313" key="7">
    <source>
        <dbReference type="Proteomes" id="UP001597262"/>
    </source>
</evidence>